<evidence type="ECO:0000256" key="10">
    <source>
        <dbReference type="ARBA" id="ARBA00023065"/>
    </source>
</evidence>
<dbReference type="EMBL" id="ML978711">
    <property type="protein sequence ID" value="KAF2091902.1"/>
    <property type="molecule type" value="Genomic_DNA"/>
</dbReference>
<evidence type="ECO:0000313" key="16">
    <source>
        <dbReference type="EMBL" id="KAF2091902.1"/>
    </source>
</evidence>
<dbReference type="AlphaFoldDB" id="A0A9P4M255"/>
<feature type="transmembrane region" description="Helical" evidence="14">
    <location>
        <begin position="44"/>
        <end position="65"/>
    </location>
</feature>
<keyword evidence="6 14" id="KW-0812">Transmembrane</keyword>
<dbReference type="Proteomes" id="UP000799776">
    <property type="component" value="Unassembled WGS sequence"/>
</dbReference>
<dbReference type="InterPro" id="IPR017938">
    <property type="entry name" value="Riboflavin_synthase-like_b-brl"/>
</dbReference>
<dbReference type="InterPro" id="IPR013130">
    <property type="entry name" value="Fe3_Rdtase_TM_dom"/>
</dbReference>
<gene>
    <name evidence="16" type="ORF">K490DRAFT_32304</name>
</gene>
<keyword evidence="11 14" id="KW-0472">Membrane</keyword>
<evidence type="ECO:0000256" key="5">
    <source>
        <dbReference type="ARBA" id="ARBA00022475"/>
    </source>
</evidence>
<reference evidence="16" key="1">
    <citation type="journal article" date="2020" name="Stud. Mycol.">
        <title>101 Dothideomycetes genomes: a test case for predicting lifestyles and emergence of pathogens.</title>
        <authorList>
            <person name="Haridas S."/>
            <person name="Albert R."/>
            <person name="Binder M."/>
            <person name="Bloem J."/>
            <person name="Labutti K."/>
            <person name="Salamov A."/>
            <person name="Andreopoulos B."/>
            <person name="Baker S."/>
            <person name="Barry K."/>
            <person name="Bills G."/>
            <person name="Bluhm B."/>
            <person name="Cannon C."/>
            <person name="Castanera R."/>
            <person name="Culley D."/>
            <person name="Daum C."/>
            <person name="Ezra D."/>
            <person name="Gonzalez J."/>
            <person name="Henrissat B."/>
            <person name="Kuo A."/>
            <person name="Liang C."/>
            <person name="Lipzen A."/>
            <person name="Lutzoni F."/>
            <person name="Magnuson J."/>
            <person name="Mondo S."/>
            <person name="Nolan M."/>
            <person name="Ohm R."/>
            <person name="Pangilinan J."/>
            <person name="Park H.-J."/>
            <person name="Ramirez L."/>
            <person name="Alfaro M."/>
            <person name="Sun H."/>
            <person name="Tritt A."/>
            <person name="Yoshinaga Y."/>
            <person name="Zwiers L.-H."/>
            <person name="Turgeon B."/>
            <person name="Goodwin S."/>
            <person name="Spatafora J."/>
            <person name="Crous P."/>
            <person name="Grigoriev I."/>
        </authorList>
    </citation>
    <scope>NUCLEOTIDE SEQUENCE</scope>
    <source>
        <strain evidence="16">CBS 121410</strain>
    </source>
</reference>
<feature type="transmembrane region" description="Helical" evidence="14">
    <location>
        <begin position="220"/>
        <end position="239"/>
    </location>
</feature>
<proteinExistence type="inferred from homology"/>
<keyword evidence="17" id="KW-1185">Reference proteome</keyword>
<evidence type="ECO:0000256" key="13">
    <source>
        <dbReference type="SAM" id="MobiDB-lite"/>
    </source>
</evidence>
<evidence type="ECO:0000256" key="11">
    <source>
        <dbReference type="ARBA" id="ARBA00023136"/>
    </source>
</evidence>
<dbReference type="EC" id="1.16.1.9" evidence="3"/>
<dbReference type="GO" id="GO:0015677">
    <property type="term" value="P:copper ion import"/>
    <property type="evidence" value="ECO:0007669"/>
    <property type="project" value="TreeGrafter"/>
</dbReference>
<dbReference type="SUPFAM" id="SSF52343">
    <property type="entry name" value="Ferredoxin reductase-like, C-terminal NADP-linked domain"/>
    <property type="match status" value="1"/>
</dbReference>
<comment type="subcellular location">
    <subcellularLocation>
        <location evidence="1">Cell membrane</location>
        <topology evidence="1">Multi-pass membrane protein</topology>
    </subcellularLocation>
</comment>
<evidence type="ECO:0000256" key="12">
    <source>
        <dbReference type="ARBA" id="ARBA00048483"/>
    </source>
</evidence>
<evidence type="ECO:0000256" key="7">
    <source>
        <dbReference type="ARBA" id="ARBA00022982"/>
    </source>
</evidence>
<dbReference type="GO" id="GO:0006826">
    <property type="term" value="P:iron ion transport"/>
    <property type="evidence" value="ECO:0007669"/>
    <property type="project" value="TreeGrafter"/>
</dbReference>
<accession>A0A9P4M255</accession>
<dbReference type="PANTHER" id="PTHR32361:SF23">
    <property type="entry name" value="FERRIC-CHELATE REDUCTASE"/>
    <property type="match status" value="1"/>
</dbReference>
<feature type="transmembrane region" description="Helical" evidence="14">
    <location>
        <begin position="251"/>
        <end position="269"/>
    </location>
</feature>
<comment type="catalytic activity">
    <reaction evidence="12">
        <text>2 a Fe(II)-siderophore + NADP(+) + H(+) = 2 a Fe(III)-siderophore + NADPH</text>
        <dbReference type="Rhea" id="RHEA:28795"/>
        <dbReference type="Rhea" id="RHEA-COMP:11342"/>
        <dbReference type="Rhea" id="RHEA-COMP:11344"/>
        <dbReference type="ChEBI" id="CHEBI:15378"/>
        <dbReference type="ChEBI" id="CHEBI:29033"/>
        <dbReference type="ChEBI" id="CHEBI:29034"/>
        <dbReference type="ChEBI" id="CHEBI:57783"/>
        <dbReference type="ChEBI" id="CHEBI:58349"/>
        <dbReference type="EC" id="1.16.1.9"/>
    </reaction>
</comment>
<dbReference type="GO" id="GO:0052851">
    <property type="term" value="F:ferric-chelate reductase (NADPH) activity"/>
    <property type="evidence" value="ECO:0007669"/>
    <property type="project" value="UniProtKB-EC"/>
</dbReference>
<dbReference type="PROSITE" id="PS51384">
    <property type="entry name" value="FAD_FR"/>
    <property type="match status" value="1"/>
</dbReference>
<evidence type="ECO:0000256" key="4">
    <source>
        <dbReference type="ARBA" id="ARBA00022448"/>
    </source>
</evidence>
<dbReference type="Pfam" id="PF01794">
    <property type="entry name" value="Ferric_reduct"/>
    <property type="match status" value="1"/>
</dbReference>
<name>A0A9P4M255_9PEZI</name>
<protein>
    <recommendedName>
        <fullName evidence="3">ferric-chelate reductase (NADPH)</fullName>
        <ecNumber evidence="3">1.16.1.9</ecNumber>
    </recommendedName>
</protein>
<organism evidence="16 17">
    <name type="scientific">Saccharata proteae CBS 121410</name>
    <dbReference type="NCBI Taxonomy" id="1314787"/>
    <lineage>
        <taxon>Eukaryota</taxon>
        <taxon>Fungi</taxon>
        <taxon>Dikarya</taxon>
        <taxon>Ascomycota</taxon>
        <taxon>Pezizomycotina</taxon>
        <taxon>Dothideomycetes</taxon>
        <taxon>Dothideomycetes incertae sedis</taxon>
        <taxon>Botryosphaeriales</taxon>
        <taxon>Saccharataceae</taxon>
        <taxon>Saccharata</taxon>
    </lineage>
</organism>
<feature type="transmembrane region" description="Helical" evidence="14">
    <location>
        <begin position="149"/>
        <end position="169"/>
    </location>
</feature>
<keyword evidence="4" id="KW-0813">Transport</keyword>
<keyword evidence="7" id="KW-0249">Electron transport</keyword>
<evidence type="ECO:0000256" key="8">
    <source>
        <dbReference type="ARBA" id="ARBA00022989"/>
    </source>
</evidence>
<evidence type="ECO:0000256" key="9">
    <source>
        <dbReference type="ARBA" id="ARBA00023002"/>
    </source>
</evidence>
<dbReference type="GO" id="GO:0005886">
    <property type="term" value="C:plasma membrane"/>
    <property type="evidence" value="ECO:0007669"/>
    <property type="project" value="UniProtKB-SubCell"/>
</dbReference>
<feature type="transmembrane region" description="Helical" evidence="14">
    <location>
        <begin position="190"/>
        <end position="208"/>
    </location>
</feature>
<sequence length="610" mass="68754">MGLPWLDQPVMLHSSREDHCKYNAEQCAYRDGFWRYWYQADHRYALTVVYFMIAFIAFFAIGNIFSSLPKNRYSSSNIWRRIVACCRYLTYRSFHVRIFDWWSPSLAYILVGLAGTVFFFALCLGPRPYYWPNTDEVSYGSSPPLATRAGWMAIALLPFILALSAKANFITAVTGVSHEKLQVFHRWTSYAMFVLALIHTFPFIVYHIDKGDMVEEYNSSIVYWTGIAAIIPQAYLTVMSFGPIRNRFYEFFKSTHLLAATFFVVFFFLHCDFRLTAWDYFIAAGSLYFASLLFSQLRTYFGYGFGHKAYLTKLPSGMVQVTIPIHPSTVVKTAVPIGFTWTPGQHVFLRFLTLGLHSLTSHPFTICSLPPLSQKDYPELRFLIAPAGGFTSRLSRLAEKQPNMSVRVLLDGPYGGLNVRTLATFDKALLIAGGSGAGFTLPLLEDTLRKARTGSDEVRSTHVHVIVATRSREVLDWYSEEVRSILDMYPEARLSVSMHVTGAVAATEETSHTLPVPESEFERDHHHEGEKADAHLSVNSSKALSRQKGRPDLRTIIDASSREEGKSVAIAVCGPAEMLYDVRNAAANAQSAAMRPGGAREVYLHSEHFA</sequence>
<dbReference type="OrthoDB" id="17725at2759"/>
<evidence type="ECO:0000256" key="3">
    <source>
        <dbReference type="ARBA" id="ARBA00012668"/>
    </source>
</evidence>
<dbReference type="InterPro" id="IPR013112">
    <property type="entry name" value="FAD-bd_8"/>
</dbReference>
<comment type="caution">
    <text evidence="16">The sequence shown here is derived from an EMBL/GenBank/DDBJ whole genome shotgun (WGS) entry which is preliminary data.</text>
</comment>
<dbReference type="InterPro" id="IPR013121">
    <property type="entry name" value="Fe_red_NAD-bd_6"/>
</dbReference>
<dbReference type="GO" id="GO:0006879">
    <property type="term" value="P:intracellular iron ion homeostasis"/>
    <property type="evidence" value="ECO:0007669"/>
    <property type="project" value="TreeGrafter"/>
</dbReference>
<dbReference type="SUPFAM" id="SSF63380">
    <property type="entry name" value="Riboflavin synthase domain-like"/>
    <property type="match status" value="1"/>
</dbReference>
<keyword evidence="9" id="KW-0560">Oxidoreductase</keyword>
<evidence type="ECO:0000256" key="1">
    <source>
        <dbReference type="ARBA" id="ARBA00004651"/>
    </source>
</evidence>
<evidence type="ECO:0000256" key="2">
    <source>
        <dbReference type="ARBA" id="ARBA00006278"/>
    </source>
</evidence>
<feature type="region of interest" description="Disordered" evidence="13">
    <location>
        <begin position="507"/>
        <end position="550"/>
    </location>
</feature>
<feature type="domain" description="FAD-binding FR-type" evidence="15">
    <location>
        <begin position="298"/>
        <end position="420"/>
    </location>
</feature>
<evidence type="ECO:0000256" key="6">
    <source>
        <dbReference type="ARBA" id="ARBA00022692"/>
    </source>
</evidence>
<dbReference type="Pfam" id="PF08030">
    <property type="entry name" value="NAD_binding_6"/>
    <property type="match status" value="1"/>
</dbReference>
<feature type="transmembrane region" description="Helical" evidence="14">
    <location>
        <begin position="106"/>
        <end position="129"/>
    </location>
</feature>
<dbReference type="SFLD" id="SFLDG01168">
    <property type="entry name" value="Ferric_reductase_subgroup_(FRE"/>
    <property type="match status" value="1"/>
</dbReference>
<dbReference type="Gene3D" id="3.40.50.80">
    <property type="entry name" value="Nucleotide-binding domain of ferredoxin-NADP reductase (FNR) module"/>
    <property type="match status" value="1"/>
</dbReference>
<feature type="compositionally biased region" description="Basic and acidic residues" evidence="13">
    <location>
        <begin position="520"/>
        <end position="534"/>
    </location>
</feature>
<dbReference type="PANTHER" id="PTHR32361">
    <property type="entry name" value="FERRIC/CUPRIC REDUCTASE TRANSMEMBRANE COMPONENT"/>
    <property type="match status" value="1"/>
</dbReference>
<dbReference type="InterPro" id="IPR051410">
    <property type="entry name" value="Ferric/Cupric_Reductase"/>
</dbReference>
<keyword evidence="8 14" id="KW-1133">Transmembrane helix</keyword>
<keyword evidence="10" id="KW-0406">Ion transport</keyword>
<dbReference type="CDD" id="cd06186">
    <property type="entry name" value="NOX_Duox_like_FAD_NADP"/>
    <property type="match status" value="1"/>
</dbReference>
<dbReference type="InterPro" id="IPR039261">
    <property type="entry name" value="FNR_nucleotide-bd"/>
</dbReference>
<keyword evidence="5" id="KW-1003">Cell membrane</keyword>
<dbReference type="SFLD" id="SFLDS00052">
    <property type="entry name" value="Ferric_Reductase_Domain"/>
    <property type="match status" value="1"/>
</dbReference>
<evidence type="ECO:0000256" key="14">
    <source>
        <dbReference type="SAM" id="Phobius"/>
    </source>
</evidence>
<evidence type="ECO:0000259" key="15">
    <source>
        <dbReference type="PROSITE" id="PS51384"/>
    </source>
</evidence>
<dbReference type="InterPro" id="IPR017927">
    <property type="entry name" value="FAD-bd_FR_type"/>
</dbReference>
<comment type="similarity">
    <text evidence="2">Belongs to the ferric reductase (FRE) family.</text>
</comment>
<dbReference type="Pfam" id="PF08022">
    <property type="entry name" value="FAD_binding_8"/>
    <property type="match status" value="1"/>
</dbReference>
<evidence type="ECO:0000313" key="17">
    <source>
        <dbReference type="Proteomes" id="UP000799776"/>
    </source>
</evidence>